<evidence type="ECO:0000256" key="3">
    <source>
        <dbReference type="ARBA" id="ARBA00023235"/>
    </source>
</evidence>
<evidence type="ECO:0000256" key="2">
    <source>
        <dbReference type="ARBA" id="ARBA00022694"/>
    </source>
</evidence>
<reference evidence="9 10" key="1">
    <citation type="submission" date="2016-10" db="EMBL/GenBank/DDBJ databases">
        <authorList>
            <person name="de Groot N.N."/>
        </authorList>
    </citation>
    <scope>NUCLEOTIDE SEQUENCE [LARGE SCALE GENOMIC DNA]</scope>
    <source>
        <strain evidence="9 10">DSM 18978</strain>
    </source>
</reference>
<dbReference type="GO" id="GO:0160147">
    <property type="term" value="F:tRNA pseudouridine(38-40) synthase activity"/>
    <property type="evidence" value="ECO:0007669"/>
    <property type="project" value="UniProtKB-EC"/>
</dbReference>
<keyword evidence="3 4" id="KW-0413">Isomerase</keyword>
<dbReference type="PIRSF" id="PIRSF001430">
    <property type="entry name" value="tRNA_psdUrid_synth"/>
    <property type="match status" value="1"/>
</dbReference>
<dbReference type="RefSeq" id="WP_091541726.1">
    <property type="nucleotide sequence ID" value="NZ_FMUS01000007.1"/>
</dbReference>
<dbReference type="FunFam" id="3.30.70.580:FF:000001">
    <property type="entry name" value="tRNA pseudouridine synthase A"/>
    <property type="match status" value="1"/>
</dbReference>
<evidence type="ECO:0000256" key="4">
    <source>
        <dbReference type="HAMAP-Rule" id="MF_00171"/>
    </source>
</evidence>
<evidence type="ECO:0000256" key="5">
    <source>
        <dbReference type="PIRSR" id="PIRSR001430-1"/>
    </source>
</evidence>
<dbReference type="InterPro" id="IPR020103">
    <property type="entry name" value="PsdUridine_synth_cat_dom_sf"/>
</dbReference>
<dbReference type="InterPro" id="IPR020097">
    <property type="entry name" value="PsdUridine_synth_TruA_a/b_dom"/>
</dbReference>
<sequence>MRNIKMIIEYDGGRYKGWQRLTDNDKTIQGKLENVISQMLETPTEVIGSGRTDAGAHALGQVANFQAKSKMSLKEMHEYITTYLPQDIAVKELKEASNRFHSRYNVSGKKYTYHIWNHPIPSVFNRNYSYQVSKELNLTSMQMAAEKLIGSHDFAPFSSVKKSNKTTVRTIKAINIEKKSHMIEIEFVGDGFLHNMIRIIVGTLIEIGLGNEGIKYIDEIFKKGERKFAGVTVPSQGLFLDEVYYE</sequence>
<dbReference type="InterPro" id="IPR001406">
    <property type="entry name" value="PsdUridine_synth_TruA"/>
</dbReference>
<accession>A0A1G5FML2</accession>
<name>A0A1G5FML2_9FIRM</name>
<dbReference type="Gene3D" id="3.30.70.580">
    <property type="entry name" value="Pseudouridine synthase I, catalytic domain, N-terminal subdomain"/>
    <property type="match status" value="1"/>
</dbReference>
<dbReference type="PANTHER" id="PTHR11142">
    <property type="entry name" value="PSEUDOURIDYLATE SYNTHASE"/>
    <property type="match status" value="1"/>
</dbReference>
<dbReference type="InterPro" id="IPR020095">
    <property type="entry name" value="PsdUridine_synth_TruA_C"/>
</dbReference>
<comment type="catalytic activity">
    <reaction evidence="4 7">
        <text>uridine(38/39/40) in tRNA = pseudouridine(38/39/40) in tRNA</text>
        <dbReference type="Rhea" id="RHEA:22376"/>
        <dbReference type="Rhea" id="RHEA-COMP:10085"/>
        <dbReference type="Rhea" id="RHEA-COMP:10087"/>
        <dbReference type="ChEBI" id="CHEBI:65314"/>
        <dbReference type="ChEBI" id="CHEBI:65315"/>
        <dbReference type="EC" id="5.4.99.12"/>
    </reaction>
</comment>
<keyword evidence="2 4" id="KW-0819">tRNA processing</keyword>
<dbReference type="GO" id="GO:0031119">
    <property type="term" value="P:tRNA pseudouridine synthesis"/>
    <property type="evidence" value="ECO:0007669"/>
    <property type="project" value="UniProtKB-UniRule"/>
</dbReference>
<dbReference type="Gene3D" id="3.30.70.660">
    <property type="entry name" value="Pseudouridine synthase I, catalytic domain, C-terminal subdomain"/>
    <property type="match status" value="1"/>
</dbReference>
<feature type="binding site" evidence="4 6">
    <location>
        <position position="111"/>
    </location>
    <ligand>
        <name>substrate</name>
    </ligand>
</feature>
<dbReference type="PANTHER" id="PTHR11142:SF22">
    <property type="entry name" value="TRNA PSEUDOURIDINE SYNTHASE A 2"/>
    <property type="match status" value="1"/>
</dbReference>
<organism evidence="9 10">
    <name type="scientific">Alkaliphilus peptidifermentans DSM 18978</name>
    <dbReference type="NCBI Taxonomy" id="1120976"/>
    <lineage>
        <taxon>Bacteria</taxon>
        <taxon>Bacillati</taxon>
        <taxon>Bacillota</taxon>
        <taxon>Clostridia</taxon>
        <taxon>Peptostreptococcales</taxon>
        <taxon>Natronincolaceae</taxon>
        <taxon>Alkaliphilus</taxon>
    </lineage>
</organism>
<comment type="function">
    <text evidence="4">Formation of pseudouridine at positions 38, 39 and 40 in the anticodon stem and loop of transfer RNAs.</text>
</comment>
<evidence type="ECO:0000313" key="9">
    <source>
        <dbReference type="EMBL" id="SCY40401.1"/>
    </source>
</evidence>
<evidence type="ECO:0000259" key="8">
    <source>
        <dbReference type="Pfam" id="PF01416"/>
    </source>
</evidence>
<dbReference type="CDD" id="cd02570">
    <property type="entry name" value="PseudoU_synth_EcTruA"/>
    <property type="match status" value="1"/>
</dbReference>
<dbReference type="EMBL" id="FMUS01000007">
    <property type="protein sequence ID" value="SCY40401.1"/>
    <property type="molecule type" value="Genomic_DNA"/>
</dbReference>
<dbReference type="STRING" id="1120976.SAMN03080606_01468"/>
<evidence type="ECO:0000256" key="1">
    <source>
        <dbReference type="ARBA" id="ARBA00009375"/>
    </source>
</evidence>
<dbReference type="InterPro" id="IPR020094">
    <property type="entry name" value="TruA/RsuA/RluB/E/F_N"/>
</dbReference>
<dbReference type="OrthoDB" id="9811823at2"/>
<evidence type="ECO:0000256" key="7">
    <source>
        <dbReference type="RuleBase" id="RU003792"/>
    </source>
</evidence>
<dbReference type="SUPFAM" id="SSF55120">
    <property type="entry name" value="Pseudouridine synthase"/>
    <property type="match status" value="1"/>
</dbReference>
<dbReference type="GO" id="GO:0003723">
    <property type="term" value="F:RNA binding"/>
    <property type="evidence" value="ECO:0007669"/>
    <property type="project" value="InterPro"/>
</dbReference>
<protein>
    <recommendedName>
        <fullName evidence="4">tRNA pseudouridine synthase A</fullName>
        <ecNumber evidence="4">5.4.99.12</ecNumber>
    </recommendedName>
    <alternativeName>
        <fullName evidence="4">tRNA pseudouridine(38-40) synthase</fullName>
    </alternativeName>
    <alternativeName>
        <fullName evidence="4">tRNA pseudouridylate synthase I</fullName>
    </alternativeName>
    <alternativeName>
        <fullName evidence="4">tRNA-uridine isomerase I</fullName>
    </alternativeName>
</protein>
<dbReference type="AlphaFoldDB" id="A0A1G5FML2"/>
<feature type="domain" description="Pseudouridine synthase I TruA alpha/beta" evidence="8">
    <location>
        <begin position="7"/>
        <end position="105"/>
    </location>
</feature>
<comment type="similarity">
    <text evidence="1 4 7">Belongs to the tRNA pseudouridine synthase TruA family.</text>
</comment>
<dbReference type="NCBIfam" id="TIGR00071">
    <property type="entry name" value="hisT_truA"/>
    <property type="match status" value="1"/>
</dbReference>
<comment type="caution">
    <text evidence="4">Lacks conserved residue(s) required for the propagation of feature annotation.</text>
</comment>
<evidence type="ECO:0000256" key="6">
    <source>
        <dbReference type="PIRSR" id="PIRSR001430-2"/>
    </source>
</evidence>
<evidence type="ECO:0000313" key="10">
    <source>
        <dbReference type="Proteomes" id="UP000198636"/>
    </source>
</evidence>
<proteinExistence type="inferred from homology"/>
<dbReference type="Proteomes" id="UP000198636">
    <property type="component" value="Unassembled WGS sequence"/>
</dbReference>
<comment type="subunit">
    <text evidence="4">Homodimer.</text>
</comment>
<dbReference type="Pfam" id="PF01416">
    <property type="entry name" value="PseudoU_synth_1"/>
    <property type="match status" value="2"/>
</dbReference>
<keyword evidence="10" id="KW-1185">Reference proteome</keyword>
<dbReference type="EC" id="5.4.99.12" evidence="4"/>
<feature type="active site" description="Nucleophile" evidence="4 5">
    <location>
        <position position="53"/>
    </location>
</feature>
<feature type="domain" description="Pseudouridine synthase I TruA alpha/beta" evidence="8">
    <location>
        <begin position="144"/>
        <end position="246"/>
    </location>
</feature>
<gene>
    <name evidence="4" type="primary">truA</name>
    <name evidence="9" type="ORF">SAMN03080606_01468</name>
</gene>
<dbReference type="HAMAP" id="MF_00171">
    <property type="entry name" value="TruA"/>
    <property type="match status" value="1"/>
</dbReference>